<dbReference type="OMA" id="RCAMQSR"/>
<evidence type="ECO:0000313" key="13">
    <source>
        <dbReference type="EMBL" id="ELU16149.1"/>
    </source>
</evidence>
<evidence type="ECO:0000313" key="14">
    <source>
        <dbReference type="EnsemblMetazoa" id="CapteP182432"/>
    </source>
</evidence>
<keyword evidence="5 11" id="KW-0949">S-adenosyl-L-methionine</keyword>
<comment type="catalytic activity">
    <reaction evidence="10">
        <text>a cytidine in rRNA + S-adenosyl-L-methionine = a 5-methylcytidine in rRNA + S-adenosyl-L-homocysteine + H(+)</text>
        <dbReference type="Rhea" id="RHEA:61484"/>
        <dbReference type="Rhea" id="RHEA-COMP:15836"/>
        <dbReference type="Rhea" id="RHEA-COMP:15837"/>
        <dbReference type="ChEBI" id="CHEBI:15378"/>
        <dbReference type="ChEBI" id="CHEBI:57856"/>
        <dbReference type="ChEBI" id="CHEBI:59789"/>
        <dbReference type="ChEBI" id="CHEBI:74483"/>
        <dbReference type="ChEBI" id="CHEBI:82748"/>
    </reaction>
</comment>
<reference evidence="14" key="3">
    <citation type="submission" date="2015-06" db="UniProtKB">
        <authorList>
            <consortium name="EnsemblMetazoa"/>
        </authorList>
    </citation>
    <scope>IDENTIFICATION</scope>
</reference>
<evidence type="ECO:0000256" key="1">
    <source>
        <dbReference type="ARBA" id="ARBA00004173"/>
    </source>
</evidence>
<dbReference type="EnsemblMetazoa" id="CapteT182432">
    <property type="protein sequence ID" value="CapteP182432"/>
    <property type="gene ID" value="CapteG182432"/>
</dbReference>
<dbReference type="GO" id="GO:0008173">
    <property type="term" value="F:RNA methyltransferase activity"/>
    <property type="evidence" value="ECO:0007669"/>
    <property type="project" value="InterPro"/>
</dbReference>
<dbReference type="FunCoup" id="R7VBZ6">
    <property type="interactions" value="320"/>
</dbReference>
<dbReference type="PANTHER" id="PTHR22808:SF3">
    <property type="entry name" value="5-METHYLCYTOSINE RRNA METHYLTRANSFERASE NSUN4"/>
    <property type="match status" value="1"/>
</dbReference>
<evidence type="ECO:0000313" key="15">
    <source>
        <dbReference type="Proteomes" id="UP000014760"/>
    </source>
</evidence>
<feature type="active site" description="Nucleophile" evidence="11">
    <location>
        <position position="251"/>
    </location>
</feature>
<organism evidence="13">
    <name type="scientific">Capitella teleta</name>
    <name type="common">Polychaete worm</name>
    <dbReference type="NCBI Taxonomy" id="283909"/>
    <lineage>
        <taxon>Eukaryota</taxon>
        <taxon>Metazoa</taxon>
        <taxon>Spiralia</taxon>
        <taxon>Lophotrochozoa</taxon>
        <taxon>Annelida</taxon>
        <taxon>Polychaeta</taxon>
        <taxon>Sedentaria</taxon>
        <taxon>Scolecida</taxon>
        <taxon>Capitellidae</taxon>
        <taxon>Capitella</taxon>
    </lineage>
</organism>
<evidence type="ECO:0000256" key="10">
    <source>
        <dbReference type="ARBA" id="ARBA00049302"/>
    </source>
</evidence>
<dbReference type="STRING" id="283909.R7VBZ6"/>
<keyword evidence="7" id="KW-0809">Transit peptide</keyword>
<evidence type="ECO:0000256" key="7">
    <source>
        <dbReference type="ARBA" id="ARBA00022946"/>
    </source>
</evidence>
<keyword evidence="6 11" id="KW-0694">RNA-binding</keyword>
<dbReference type="OrthoDB" id="8020218at2759"/>
<proteinExistence type="inferred from homology"/>
<evidence type="ECO:0000256" key="9">
    <source>
        <dbReference type="ARBA" id="ARBA00042050"/>
    </source>
</evidence>
<evidence type="ECO:0000256" key="4">
    <source>
        <dbReference type="ARBA" id="ARBA00022679"/>
    </source>
</evidence>
<evidence type="ECO:0000256" key="3">
    <source>
        <dbReference type="ARBA" id="ARBA00022603"/>
    </source>
</evidence>
<dbReference type="AlphaFoldDB" id="R7VBZ6"/>
<evidence type="ECO:0000256" key="6">
    <source>
        <dbReference type="ARBA" id="ARBA00022884"/>
    </source>
</evidence>
<keyword evidence="3 11" id="KW-0489">Methyltransferase</keyword>
<comment type="similarity">
    <text evidence="11">Belongs to the class I-like SAM-binding methyltransferase superfamily. RsmB/NOP family.</text>
</comment>
<evidence type="ECO:0000256" key="11">
    <source>
        <dbReference type="PROSITE-ProRule" id="PRU01023"/>
    </source>
</evidence>
<dbReference type="PANTHER" id="PTHR22808">
    <property type="entry name" value="NCL1 YEAST -RELATED NOL1/NOP2/FMU SUN DOMAIN-CONTAINING"/>
    <property type="match status" value="1"/>
</dbReference>
<keyword evidence="2" id="KW-0698">rRNA processing</keyword>
<feature type="binding site" evidence="11">
    <location>
        <position position="177"/>
    </location>
    <ligand>
        <name>S-adenosyl-L-methionine</name>
        <dbReference type="ChEBI" id="CHEBI:59789"/>
    </ligand>
</feature>
<feature type="binding site" evidence="11">
    <location>
        <begin position="119"/>
        <end position="125"/>
    </location>
    <ligand>
        <name>S-adenosyl-L-methionine</name>
        <dbReference type="ChEBI" id="CHEBI:59789"/>
    </ligand>
</feature>
<name>R7VBZ6_CAPTE</name>
<evidence type="ECO:0000259" key="12">
    <source>
        <dbReference type="PROSITE" id="PS51686"/>
    </source>
</evidence>
<dbReference type="Proteomes" id="UP000014760">
    <property type="component" value="Unassembled WGS sequence"/>
</dbReference>
<evidence type="ECO:0000256" key="2">
    <source>
        <dbReference type="ARBA" id="ARBA00022552"/>
    </source>
</evidence>
<comment type="subcellular location">
    <subcellularLocation>
        <location evidence="1">Mitochondrion</location>
    </subcellularLocation>
</comment>
<keyword evidence="15" id="KW-1185">Reference proteome</keyword>
<evidence type="ECO:0000256" key="8">
    <source>
        <dbReference type="ARBA" id="ARBA00023128"/>
    </source>
</evidence>
<feature type="domain" description="SAM-dependent MTase RsmB/NOP-type" evidence="12">
    <location>
        <begin position="21"/>
        <end position="323"/>
    </location>
</feature>
<dbReference type="EMBL" id="AMQN01004362">
    <property type="status" value="NOT_ANNOTATED_CDS"/>
    <property type="molecule type" value="Genomic_DNA"/>
</dbReference>
<reference evidence="15" key="1">
    <citation type="submission" date="2012-12" db="EMBL/GenBank/DDBJ databases">
        <authorList>
            <person name="Hellsten U."/>
            <person name="Grimwood J."/>
            <person name="Chapman J.A."/>
            <person name="Shapiro H."/>
            <person name="Aerts A."/>
            <person name="Otillar R.P."/>
            <person name="Terry A.Y."/>
            <person name="Boore J.L."/>
            <person name="Simakov O."/>
            <person name="Marletaz F."/>
            <person name="Cho S.-J."/>
            <person name="Edsinger-Gonzales E."/>
            <person name="Havlak P."/>
            <person name="Kuo D.-H."/>
            <person name="Larsson T."/>
            <person name="Lv J."/>
            <person name="Arendt D."/>
            <person name="Savage R."/>
            <person name="Osoegawa K."/>
            <person name="de Jong P."/>
            <person name="Lindberg D.R."/>
            <person name="Seaver E.C."/>
            <person name="Weisblat D.A."/>
            <person name="Putnam N.H."/>
            <person name="Grigoriev I.V."/>
            <person name="Rokhsar D.S."/>
        </authorList>
    </citation>
    <scope>NUCLEOTIDE SEQUENCE</scope>
    <source>
        <strain evidence="15">I ESC-2004</strain>
    </source>
</reference>
<keyword evidence="4 11" id="KW-0808">Transferase</keyword>
<sequence length="324" mass="36095">MRAALLTDSKYGALLNNFSLQKESIASDLQSAGALDMLELREQSVYEPSALDVHVVSEQAMKFPKHLQMYTYEKGNISTFKPTKPDASKRLGYYLMDAASLLPVLALDLQPHCSVLDMCAAPGGKSLAIMQSLLPSRLVCVDHSYARISRLKSVLRNYLPADDSLQLGGCPQVVHLDANIYCAKSDPQDVFDRVLVDVPCFADRHALYDETNMFQPKRMPERLNIQNLQRKLLFNGILKCRPGGTIVYSTCTLSPPQNDGVIQATIEKLSTETDAQVVIQNTTPIAQSFSETFVFHKCRFGHLVIPNLTANFGPTYFCQLKRTK</sequence>
<dbReference type="PROSITE" id="PS51686">
    <property type="entry name" value="SAM_MT_RSMB_NOP"/>
    <property type="match status" value="1"/>
</dbReference>
<dbReference type="GO" id="GO:0005762">
    <property type="term" value="C:mitochondrial large ribosomal subunit"/>
    <property type="evidence" value="ECO:0007669"/>
    <property type="project" value="TreeGrafter"/>
</dbReference>
<dbReference type="HOGENOM" id="CLU_041061_2_0_1"/>
<dbReference type="Pfam" id="PF01189">
    <property type="entry name" value="Methyltr_RsmB-F"/>
    <property type="match status" value="1"/>
</dbReference>
<dbReference type="GO" id="GO:0031167">
    <property type="term" value="P:rRNA methylation"/>
    <property type="evidence" value="ECO:0007669"/>
    <property type="project" value="TreeGrafter"/>
</dbReference>
<dbReference type="InterPro" id="IPR023267">
    <property type="entry name" value="RCMT"/>
</dbReference>
<dbReference type="Gene3D" id="3.40.50.150">
    <property type="entry name" value="Vaccinia Virus protein VP39"/>
    <property type="match status" value="1"/>
</dbReference>
<dbReference type="InterPro" id="IPR049560">
    <property type="entry name" value="MeTrfase_RsmB-F_NOP2_cat"/>
</dbReference>
<keyword evidence="8" id="KW-0496">Mitochondrion</keyword>
<reference evidence="13 15" key="2">
    <citation type="journal article" date="2013" name="Nature">
        <title>Insights into bilaterian evolution from three spiralian genomes.</title>
        <authorList>
            <person name="Simakov O."/>
            <person name="Marletaz F."/>
            <person name="Cho S.J."/>
            <person name="Edsinger-Gonzales E."/>
            <person name="Havlak P."/>
            <person name="Hellsten U."/>
            <person name="Kuo D.H."/>
            <person name="Larsson T."/>
            <person name="Lv J."/>
            <person name="Arendt D."/>
            <person name="Savage R."/>
            <person name="Osoegawa K."/>
            <person name="de Jong P."/>
            <person name="Grimwood J."/>
            <person name="Chapman J.A."/>
            <person name="Shapiro H."/>
            <person name="Aerts A."/>
            <person name="Otillar R.P."/>
            <person name="Terry A.Y."/>
            <person name="Boore J.L."/>
            <person name="Grigoriev I.V."/>
            <person name="Lindberg D.R."/>
            <person name="Seaver E.C."/>
            <person name="Weisblat D.A."/>
            <person name="Putnam N.H."/>
            <person name="Rokhsar D.S."/>
        </authorList>
    </citation>
    <scope>NUCLEOTIDE SEQUENCE</scope>
    <source>
        <strain evidence="13 15">I ESC-2004</strain>
    </source>
</reference>
<protein>
    <recommendedName>
        <fullName evidence="9">NOL1/NOP2/Sun domain family member 4</fullName>
    </recommendedName>
</protein>
<dbReference type="Gene3D" id="6.20.240.40">
    <property type="match status" value="1"/>
</dbReference>
<dbReference type="InterPro" id="IPR029063">
    <property type="entry name" value="SAM-dependent_MTases_sf"/>
</dbReference>
<dbReference type="SUPFAM" id="SSF53335">
    <property type="entry name" value="S-adenosyl-L-methionine-dependent methyltransferases"/>
    <property type="match status" value="1"/>
</dbReference>
<gene>
    <name evidence="13" type="ORF">CAPTEDRAFT_182432</name>
</gene>
<evidence type="ECO:0000256" key="5">
    <source>
        <dbReference type="ARBA" id="ARBA00022691"/>
    </source>
</evidence>
<dbReference type="GO" id="GO:0003723">
    <property type="term" value="F:RNA binding"/>
    <property type="evidence" value="ECO:0007669"/>
    <property type="project" value="UniProtKB-UniRule"/>
</dbReference>
<feature type="binding site" evidence="11">
    <location>
        <position position="197"/>
    </location>
    <ligand>
        <name>S-adenosyl-L-methionine</name>
        <dbReference type="ChEBI" id="CHEBI:59789"/>
    </ligand>
</feature>
<dbReference type="PRINTS" id="PR02008">
    <property type="entry name" value="RCMTFAMILY"/>
</dbReference>
<dbReference type="EMBL" id="KB293301">
    <property type="protein sequence ID" value="ELU16149.1"/>
    <property type="molecule type" value="Genomic_DNA"/>
</dbReference>
<feature type="binding site" evidence="11">
    <location>
        <position position="142"/>
    </location>
    <ligand>
        <name>S-adenosyl-L-methionine</name>
        <dbReference type="ChEBI" id="CHEBI:59789"/>
    </ligand>
</feature>
<dbReference type="InterPro" id="IPR001678">
    <property type="entry name" value="MeTrfase_RsmB-F_NOP2_dom"/>
</dbReference>
<dbReference type="FunFam" id="3.40.50.150:FF:000055">
    <property type="entry name" value="5-methylcytosine rRNA methyltransferase NSUN4"/>
    <property type="match status" value="1"/>
</dbReference>
<accession>R7VBZ6</accession>